<reference evidence="1 2" key="1">
    <citation type="submission" date="2023-11" db="EMBL/GenBank/DDBJ databases">
        <authorList>
            <person name="Val-Calvo J."/>
            <person name="Scortti M."/>
            <person name="Vazquez-Boland J."/>
        </authorList>
    </citation>
    <scope>NUCLEOTIDE SEQUENCE [LARGE SCALE GENOMIC DNA]</scope>
    <source>
        <strain evidence="1 2">DSM 46662</strain>
    </source>
</reference>
<accession>A0ABW9FZQ2</accession>
<dbReference type="Pfam" id="PF08713">
    <property type="entry name" value="DNA_alkylation"/>
    <property type="match status" value="1"/>
</dbReference>
<dbReference type="Gene3D" id="1.25.40.290">
    <property type="entry name" value="ARM repeat domains"/>
    <property type="match status" value="1"/>
</dbReference>
<dbReference type="SUPFAM" id="SSF48371">
    <property type="entry name" value="ARM repeat"/>
    <property type="match status" value="1"/>
</dbReference>
<organism evidence="1 2">
    <name type="scientific">Prescottella soli</name>
    <dbReference type="NCBI Taxonomy" id="1543852"/>
    <lineage>
        <taxon>Bacteria</taxon>
        <taxon>Bacillati</taxon>
        <taxon>Actinomycetota</taxon>
        <taxon>Actinomycetes</taxon>
        <taxon>Mycobacteriales</taxon>
        <taxon>Nocardiaceae</taxon>
        <taxon>Prescottella</taxon>
    </lineage>
</organism>
<sequence length="367" mass="40263">MPTADELLNARTVEELADCLIRAHAGPVPRLSACGAELSDRRFSERVAAIRDALLADLPADFGSFSALLHAALGDEKFTGWMIFPVTEAVAVRGIEFVEPALGLLADLTPRLTAETAVRPFLRVAQDRTLSVVESWTRHPDAHVRRLASESTRPRLPWAVRVPGLTADPRPTLPILDALYRDDSEYVRRSVANHLNDISHDHPDLAVAVATRWAHAPDASTAWVLRHGLRTLVKKGHPGALGLFGYSADTPVHVAGPVVRTEVVAIGGSLEFDCTIRNTGPGPAPYLVDYSVHFLRANGSHMAKVFKLSTRTLEAGAEWSIVRRHSFVPITTRRYYPGTHYLQMQVNGVPHPTTQFELTAADSPRRT</sequence>
<evidence type="ECO:0000313" key="2">
    <source>
        <dbReference type="Proteomes" id="UP001629744"/>
    </source>
</evidence>
<protein>
    <submittedName>
        <fullName evidence="1">DNA alkylation repair protein</fullName>
    </submittedName>
</protein>
<proteinExistence type="predicted"/>
<evidence type="ECO:0000313" key="1">
    <source>
        <dbReference type="EMBL" id="MFM1730604.1"/>
    </source>
</evidence>
<dbReference type="Proteomes" id="UP001629744">
    <property type="component" value="Unassembled WGS sequence"/>
</dbReference>
<dbReference type="EMBL" id="JBDLNU010000005">
    <property type="protein sequence ID" value="MFM1730604.1"/>
    <property type="molecule type" value="Genomic_DNA"/>
</dbReference>
<dbReference type="InterPro" id="IPR016024">
    <property type="entry name" value="ARM-type_fold"/>
</dbReference>
<comment type="caution">
    <text evidence="1">The sequence shown here is derived from an EMBL/GenBank/DDBJ whole genome shotgun (WGS) entry which is preliminary data.</text>
</comment>
<name>A0ABW9FZQ2_9NOCA</name>
<keyword evidence="2" id="KW-1185">Reference proteome</keyword>
<gene>
    <name evidence="1" type="ORF">ABEU19_004139</name>
</gene>
<dbReference type="InterPro" id="IPR014825">
    <property type="entry name" value="DNA_alkylation"/>
</dbReference>
<dbReference type="RefSeq" id="WP_348603940.1">
    <property type="nucleotide sequence ID" value="NZ_CP157276.1"/>
</dbReference>